<organism evidence="9 10">
    <name type="scientific">Candidatus Acidulodesulfobacterium ferriphilum</name>
    <dbReference type="NCBI Taxonomy" id="2597223"/>
    <lineage>
        <taxon>Bacteria</taxon>
        <taxon>Deltaproteobacteria</taxon>
        <taxon>Candidatus Acidulodesulfobacterales</taxon>
        <taxon>Candidatus Acidulodesulfobacterium</taxon>
    </lineage>
</organism>
<feature type="domain" description="Flagellar basal body rod protein N-terminal" evidence="7">
    <location>
        <begin position="9"/>
        <end position="35"/>
    </location>
</feature>
<gene>
    <name evidence="9" type="primary">flgK</name>
    <name evidence="9" type="ORF">EVJ47_05060</name>
</gene>
<keyword evidence="9" id="KW-0282">Flagellum</keyword>
<dbReference type="Pfam" id="PF22638">
    <property type="entry name" value="FlgK_D1"/>
    <property type="match status" value="1"/>
</dbReference>
<dbReference type="SUPFAM" id="SSF64518">
    <property type="entry name" value="Phase 1 flagellin"/>
    <property type="match status" value="2"/>
</dbReference>
<dbReference type="GO" id="GO:0009424">
    <property type="term" value="C:bacterial-type flagellum hook"/>
    <property type="evidence" value="ECO:0007669"/>
    <property type="project" value="InterPro"/>
</dbReference>
<protein>
    <recommendedName>
        <fullName evidence="4">Flagellar hook-associated protein 1</fullName>
    </recommendedName>
</protein>
<dbReference type="PANTHER" id="PTHR30033">
    <property type="entry name" value="FLAGELLAR HOOK-ASSOCIATED PROTEIN 1"/>
    <property type="match status" value="1"/>
</dbReference>
<dbReference type="GO" id="GO:0044780">
    <property type="term" value="P:bacterial-type flagellum assembly"/>
    <property type="evidence" value="ECO:0007669"/>
    <property type="project" value="InterPro"/>
</dbReference>
<dbReference type="PANTHER" id="PTHR30033:SF1">
    <property type="entry name" value="FLAGELLAR HOOK-ASSOCIATED PROTEIN 1"/>
    <property type="match status" value="1"/>
</dbReference>
<evidence type="ECO:0000256" key="5">
    <source>
        <dbReference type="ARBA" id="ARBA00022525"/>
    </source>
</evidence>
<dbReference type="GO" id="GO:0005198">
    <property type="term" value="F:structural molecule activity"/>
    <property type="evidence" value="ECO:0007669"/>
    <property type="project" value="InterPro"/>
</dbReference>
<dbReference type="GO" id="GO:0005576">
    <property type="term" value="C:extracellular region"/>
    <property type="evidence" value="ECO:0007669"/>
    <property type="project" value="UniProtKB-SubCell"/>
</dbReference>
<dbReference type="InterPro" id="IPR002371">
    <property type="entry name" value="FlgK"/>
</dbReference>
<proteinExistence type="inferred from homology"/>
<dbReference type="PRINTS" id="PR01005">
    <property type="entry name" value="FLGHOOKAP1"/>
</dbReference>
<feature type="domain" description="Flagellar hook-associated protein FlgK helical" evidence="8">
    <location>
        <begin position="95"/>
        <end position="328"/>
    </location>
</feature>
<reference evidence="9 10" key="1">
    <citation type="submission" date="2019-01" db="EMBL/GenBank/DDBJ databases">
        <title>Insights into ecological role of a new deltaproteobacterial order Candidatus Sinidesulfobacterales (Sva0485) by metagenomics and metatranscriptomics.</title>
        <authorList>
            <person name="Tan S."/>
            <person name="Liu J."/>
            <person name="Fang Y."/>
            <person name="Hedlund B.P."/>
            <person name="Lian Z.H."/>
            <person name="Huang L.Y."/>
            <person name="Li J.T."/>
            <person name="Huang L.N."/>
            <person name="Li W.J."/>
            <person name="Jiang H.C."/>
            <person name="Dong H.L."/>
            <person name="Shu W.S."/>
        </authorList>
    </citation>
    <scope>NUCLEOTIDE SEQUENCE [LARGE SCALE GENOMIC DNA]</scope>
    <source>
        <strain evidence="9">AP3</strain>
    </source>
</reference>
<name>A0A519BB75_9DELT</name>
<dbReference type="NCBIfam" id="TIGR02492">
    <property type="entry name" value="flgK_ends"/>
    <property type="match status" value="1"/>
</dbReference>
<evidence type="ECO:0000256" key="6">
    <source>
        <dbReference type="ARBA" id="ARBA00023143"/>
    </source>
</evidence>
<evidence type="ECO:0000313" key="9">
    <source>
        <dbReference type="EMBL" id="RZD14541.1"/>
    </source>
</evidence>
<sequence length="685" mass="71601">MLTINNIFDIANSAMTTNQAAMNTVSQNVANVNTPFYNNETPILSEAPAVVGAPYTYGTGVNLTQVQRSTNAFVQSEVNNETTQNSYYTNLYQGLNQIQNLFNDQSGSGFSSAISAFFNDFQNVANNPSNTAQRTALLSDAKSLAGDINNAYTTIMNSVSSTNTSINGIIPEINSLSSQIASLNQQVTYAQNTGSNANELRDERMNAINQLSKLVNISYYENNNGKINISIGGTPLVLSDSSFNLSTKINSGNVSSLDIMWNGPAGSQQDITQNVTGGSLGAYVNFEQAAAPSYIKQLNSLSAAITDNVNSLQYNGYGLDGSTGSYFFNPNLTTSAGSGVTDATINTGYVADPSKLTGDKYTISTTGGGVFTVTDNTTGQTPISNQTITPTVNKYGQSVYTLNFDGVSVNITGTSTSGTAPASGDTFTVNQLTTNPAFTMAVNPNLTASQVAAASAVSTAVNPTNTGNATISAGSIVNPYGDTNAGGQYSITYNTGGTFTVTNQTSNYSETITPTVTTNSSGQNVYSVFFGNNGSSTNSAPPQYFHVNITGTPSNGDSFTANVLTSGLSLTQMNNIGLSGNNENALNLAALQNNNVPINGTDTTISTYYSGIVSNIGTQAQSANTNYTNSSSVLTNLQNQLSSSVGVNMNQQMTDLVNYQNSYQAAAAITHSAEAIMTALLSIVP</sequence>
<keyword evidence="9" id="KW-0966">Cell projection</keyword>
<evidence type="ECO:0000313" key="10">
    <source>
        <dbReference type="Proteomes" id="UP000320813"/>
    </source>
</evidence>
<accession>A0A519BB75</accession>
<keyword evidence="9" id="KW-0969">Cilium</keyword>
<comment type="similarity">
    <text evidence="3">Belongs to the flagella basal body rod proteins family.</text>
</comment>
<dbReference type="Pfam" id="PF00460">
    <property type="entry name" value="Flg_bb_rod"/>
    <property type="match status" value="1"/>
</dbReference>
<evidence type="ECO:0000259" key="8">
    <source>
        <dbReference type="Pfam" id="PF22638"/>
    </source>
</evidence>
<keyword evidence="6" id="KW-0975">Bacterial flagellum</keyword>
<comment type="subcellular location">
    <subcellularLocation>
        <location evidence="1">Bacterial flagellum</location>
    </subcellularLocation>
    <subcellularLocation>
        <location evidence="2">Secreted</location>
    </subcellularLocation>
</comment>
<dbReference type="AlphaFoldDB" id="A0A519BB75"/>
<dbReference type="EMBL" id="SGBD01000002">
    <property type="protein sequence ID" value="RZD14541.1"/>
    <property type="molecule type" value="Genomic_DNA"/>
</dbReference>
<dbReference type="Proteomes" id="UP000320813">
    <property type="component" value="Unassembled WGS sequence"/>
</dbReference>
<dbReference type="InterPro" id="IPR001444">
    <property type="entry name" value="Flag_bb_rod_N"/>
</dbReference>
<evidence type="ECO:0000256" key="1">
    <source>
        <dbReference type="ARBA" id="ARBA00004365"/>
    </source>
</evidence>
<keyword evidence="5" id="KW-0964">Secreted</keyword>
<comment type="caution">
    <text evidence="9">The sequence shown here is derived from an EMBL/GenBank/DDBJ whole genome shotgun (WGS) entry which is preliminary data.</text>
</comment>
<evidence type="ECO:0000256" key="4">
    <source>
        <dbReference type="ARBA" id="ARBA00016244"/>
    </source>
</evidence>
<evidence type="ECO:0000256" key="3">
    <source>
        <dbReference type="ARBA" id="ARBA00009677"/>
    </source>
</evidence>
<dbReference type="InterPro" id="IPR053927">
    <property type="entry name" value="FlgK_helical"/>
</dbReference>
<evidence type="ECO:0000256" key="2">
    <source>
        <dbReference type="ARBA" id="ARBA00004613"/>
    </source>
</evidence>
<evidence type="ECO:0000259" key="7">
    <source>
        <dbReference type="Pfam" id="PF00460"/>
    </source>
</evidence>